<dbReference type="Gene3D" id="1.10.510.10">
    <property type="entry name" value="Transferase(Phosphotransferase) domain 1"/>
    <property type="match status" value="1"/>
</dbReference>
<dbReference type="PROSITE" id="PS00108">
    <property type="entry name" value="PROTEIN_KINASE_ST"/>
    <property type="match status" value="1"/>
</dbReference>
<evidence type="ECO:0000256" key="4">
    <source>
        <dbReference type="ARBA" id="ARBA00022840"/>
    </source>
</evidence>
<comment type="similarity">
    <text evidence="5">Belongs to the protein kinase superfamily. Ser/Thr protein kinase family. GCN2 subfamily.</text>
</comment>
<evidence type="ECO:0000256" key="5">
    <source>
        <dbReference type="ARBA" id="ARBA00037982"/>
    </source>
</evidence>
<dbReference type="Pfam" id="PF00069">
    <property type="entry name" value="Pkinase"/>
    <property type="match status" value="1"/>
</dbReference>
<dbReference type="GO" id="GO:0004672">
    <property type="term" value="F:protein kinase activity"/>
    <property type="evidence" value="ECO:0007669"/>
    <property type="project" value="InterPro"/>
</dbReference>
<dbReference type="InterPro" id="IPR011009">
    <property type="entry name" value="Kinase-like_dom_sf"/>
</dbReference>
<gene>
    <name evidence="7" type="ORF">SRO942_LOCUS41695</name>
</gene>
<evidence type="ECO:0000313" key="7">
    <source>
        <dbReference type="EMBL" id="CAF4440845.1"/>
    </source>
</evidence>
<dbReference type="SUPFAM" id="SSF56112">
    <property type="entry name" value="Protein kinase-like (PK-like)"/>
    <property type="match status" value="1"/>
</dbReference>
<keyword evidence="3" id="KW-0418">Kinase</keyword>
<keyword evidence="1" id="KW-0808">Transferase</keyword>
<keyword evidence="2" id="KW-0547">Nucleotide-binding</keyword>
<accession>A0A8S2WGA0</accession>
<dbReference type="PANTHER" id="PTHR11042">
    <property type="entry name" value="EUKARYOTIC TRANSLATION INITIATION FACTOR 2-ALPHA KINASE EIF2-ALPHA KINASE -RELATED"/>
    <property type="match status" value="1"/>
</dbReference>
<sequence>MLNPDGLKRQLYNQMTIELKLIHKKIVEIDISTIVKECQSASKSSKELLSSRIKENFQNVVKLQINDIQQNISKITAEFYARLNLNPIDSQSFVDTLNRLIVSNPYSTRLNDTATAKQLVYLMKESDNSLSRYKSILWLFGTTAITLTMLCTGISSICPQVQVMAPLIGGVGVIACVNSIQATDNEQLRQKNELTNSISNDVFIYTDEIINQIERIIYEYLTNSIDVQIDEILNAFQNKSNIAKDCSDENVKALSKFMKKHRKDITKLYLDIIDKQFTYSYSKCEITNEKLGKSTYEVFSGQMMINKTDNIILIAAKKVPLNDFNVQEVRYIKEFQHDNIVKYYGVTKCCLDDDNYYIIMECMDCNLLTYLHNRILKNDFTVELITNMLIQITNGLYYLHKSEFIHRDIKPGNILVREENNEITTPIFKIADFGFVHQQPITIGIGTCDYMAPELYPHSNMGPTTPKSDIYSFGRLIDLVLHIFPLIIII</sequence>
<dbReference type="GO" id="GO:0005634">
    <property type="term" value="C:nucleus"/>
    <property type="evidence" value="ECO:0007669"/>
    <property type="project" value="TreeGrafter"/>
</dbReference>
<dbReference type="GO" id="GO:0005524">
    <property type="term" value="F:ATP binding"/>
    <property type="evidence" value="ECO:0007669"/>
    <property type="project" value="UniProtKB-KW"/>
</dbReference>
<dbReference type="PROSITE" id="PS50011">
    <property type="entry name" value="PROTEIN_KINASE_DOM"/>
    <property type="match status" value="1"/>
</dbReference>
<evidence type="ECO:0000313" key="8">
    <source>
        <dbReference type="Proteomes" id="UP000681722"/>
    </source>
</evidence>
<evidence type="ECO:0000256" key="1">
    <source>
        <dbReference type="ARBA" id="ARBA00022679"/>
    </source>
</evidence>
<organism evidence="7 8">
    <name type="scientific">Didymodactylos carnosus</name>
    <dbReference type="NCBI Taxonomy" id="1234261"/>
    <lineage>
        <taxon>Eukaryota</taxon>
        <taxon>Metazoa</taxon>
        <taxon>Spiralia</taxon>
        <taxon>Gnathifera</taxon>
        <taxon>Rotifera</taxon>
        <taxon>Eurotatoria</taxon>
        <taxon>Bdelloidea</taxon>
        <taxon>Philodinida</taxon>
        <taxon>Philodinidae</taxon>
        <taxon>Didymodactylos</taxon>
    </lineage>
</organism>
<name>A0A8S2WGA0_9BILA</name>
<evidence type="ECO:0000256" key="3">
    <source>
        <dbReference type="ARBA" id="ARBA00022777"/>
    </source>
</evidence>
<protein>
    <recommendedName>
        <fullName evidence="6">Protein kinase domain-containing protein</fullName>
    </recommendedName>
</protein>
<reference evidence="7" key="1">
    <citation type="submission" date="2021-02" db="EMBL/GenBank/DDBJ databases">
        <authorList>
            <person name="Nowell W R."/>
        </authorList>
    </citation>
    <scope>NUCLEOTIDE SEQUENCE</scope>
</reference>
<comment type="caution">
    <text evidence="7">The sequence shown here is derived from an EMBL/GenBank/DDBJ whole genome shotgun (WGS) entry which is preliminary data.</text>
</comment>
<keyword evidence="4" id="KW-0067">ATP-binding</keyword>
<dbReference type="AlphaFoldDB" id="A0A8S2WGA0"/>
<dbReference type="GO" id="GO:0005737">
    <property type="term" value="C:cytoplasm"/>
    <property type="evidence" value="ECO:0007669"/>
    <property type="project" value="TreeGrafter"/>
</dbReference>
<dbReference type="InterPro" id="IPR008271">
    <property type="entry name" value="Ser/Thr_kinase_AS"/>
</dbReference>
<feature type="domain" description="Protein kinase" evidence="6">
    <location>
        <begin position="285"/>
        <end position="490"/>
    </location>
</feature>
<dbReference type="InterPro" id="IPR050339">
    <property type="entry name" value="CC_SR_Kinase"/>
</dbReference>
<evidence type="ECO:0000256" key="2">
    <source>
        <dbReference type="ARBA" id="ARBA00022741"/>
    </source>
</evidence>
<dbReference type="InterPro" id="IPR000719">
    <property type="entry name" value="Prot_kinase_dom"/>
</dbReference>
<dbReference type="OrthoDB" id="535509at2759"/>
<proteinExistence type="inferred from homology"/>
<dbReference type="Proteomes" id="UP000681722">
    <property type="component" value="Unassembled WGS sequence"/>
</dbReference>
<dbReference type="SMART" id="SM00220">
    <property type="entry name" value="S_TKc"/>
    <property type="match status" value="1"/>
</dbReference>
<evidence type="ECO:0000259" key="6">
    <source>
        <dbReference type="PROSITE" id="PS50011"/>
    </source>
</evidence>
<dbReference type="EMBL" id="CAJOBC010096525">
    <property type="protein sequence ID" value="CAF4440845.1"/>
    <property type="molecule type" value="Genomic_DNA"/>
</dbReference>